<gene>
    <name evidence="1" type="ORF">DA69_12280</name>
</gene>
<dbReference type="AlphaFoldDB" id="A0A172Y8T2"/>
<dbReference type="STRING" id="588932.DA69_12280"/>
<dbReference type="eggNOG" id="COG3266">
    <property type="taxonomic scope" value="Bacteria"/>
</dbReference>
<reference evidence="1 2" key="1">
    <citation type="journal article" date="2014" name="Genome Announc.">
        <title>Genome Sequence of a Promising Hydrogen-Producing Facultative Anaerobic Bacterium, Brevundimonas naejangsanensis Strain B1.</title>
        <authorList>
            <person name="Su H."/>
            <person name="Zhang T."/>
            <person name="Bao M."/>
            <person name="Jiang Y."/>
            <person name="Wang Y."/>
            <person name="Tan T."/>
        </authorList>
    </citation>
    <scope>NUCLEOTIDE SEQUENCE [LARGE SCALE GENOMIC DNA]</scope>
    <source>
        <strain evidence="1 2">B1</strain>
    </source>
</reference>
<organism evidence="1 2">
    <name type="scientific">Brevundimonas naejangsanensis</name>
    <dbReference type="NCBI Taxonomy" id="588932"/>
    <lineage>
        <taxon>Bacteria</taxon>
        <taxon>Pseudomonadati</taxon>
        <taxon>Pseudomonadota</taxon>
        <taxon>Alphaproteobacteria</taxon>
        <taxon>Caulobacterales</taxon>
        <taxon>Caulobacteraceae</taxon>
        <taxon>Brevundimonas</taxon>
    </lineage>
</organism>
<protein>
    <recommendedName>
        <fullName evidence="3">Ribosomal protein S1</fullName>
    </recommendedName>
</protein>
<keyword evidence="2" id="KW-1185">Reference proteome</keyword>
<dbReference type="KEGG" id="bne:DA69_12280"/>
<dbReference type="Pfam" id="PF20099">
    <property type="entry name" value="DUF6489"/>
    <property type="match status" value="1"/>
</dbReference>
<sequence>MKLNIEIECTPAEARAFLGLPDVTPLNDHLVGEMQKRMDANMAAMQPDELMKTWTSFGVQAQDQFRRLMEAAVTGAPKP</sequence>
<evidence type="ECO:0000313" key="2">
    <source>
        <dbReference type="Proteomes" id="UP000077603"/>
    </source>
</evidence>
<dbReference type="EMBL" id="CP015614">
    <property type="protein sequence ID" value="ANF55445.1"/>
    <property type="molecule type" value="Genomic_DNA"/>
</dbReference>
<dbReference type="RefSeq" id="WP_025976429.1">
    <property type="nucleotide sequence ID" value="NZ_CP015614.1"/>
</dbReference>
<proteinExistence type="predicted"/>
<accession>A0A172Y8T2</accession>
<evidence type="ECO:0008006" key="3">
    <source>
        <dbReference type="Google" id="ProtNLM"/>
    </source>
</evidence>
<name>A0A172Y8T2_9CAUL</name>
<evidence type="ECO:0000313" key="1">
    <source>
        <dbReference type="EMBL" id="ANF55445.1"/>
    </source>
</evidence>
<dbReference type="Proteomes" id="UP000077603">
    <property type="component" value="Chromosome"/>
</dbReference>
<dbReference type="InterPro" id="IPR045502">
    <property type="entry name" value="DUF6489"/>
</dbReference>
<dbReference type="OrthoDB" id="5740990at2"/>